<feature type="compositionally biased region" description="Basic residues" evidence="1">
    <location>
        <begin position="59"/>
        <end position="69"/>
    </location>
</feature>
<feature type="region of interest" description="Disordered" evidence="1">
    <location>
        <begin position="1"/>
        <end position="69"/>
    </location>
</feature>
<dbReference type="AlphaFoldDB" id="A0AAV1V1T9"/>
<reference evidence="2" key="1">
    <citation type="submission" date="2024-01" db="EMBL/GenBank/DDBJ databases">
        <authorList>
            <person name="Webb A."/>
        </authorList>
    </citation>
    <scope>NUCLEOTIDE SEQUENCE</scope>
    <source>
        <strain evidence="2">Pm1</strain>
    </source>
</reference>
<sequence>MVTTITPQRGSYTELSNPSLQRPPRLLRDRHDTDDEPLTAATMDTRHGFTEVETELHSQRGRKAPSHLH</sequence>
<feature type="compositionally biased region" description="Basic and acidic residues" evidence="1">
    <location>
        <begin position="44"/>
        <end position="58"/>
    </location>
</feature>
<gene>
    <name evidence="2" type="ORF">PM001_LOCUS26019</name>
</gene>
<evidence type="ECO:0000313" key="2">
    <source>
        <dbReference type="EMBL" id="CAK7940869.1"/>
    </source>
</evidence>
<evidence type="ECO:0000256" key="1">
    <source>
        <dbReference type="SAM" id="MobiDB-lite"/>
    </source>
</evidence>
<protein>
    <submittedName>
        <fullName evidence="2">Uncharacterized protein</fullName>
    </submittedName>
</protein>
<comment type="caution">
    <text evidence="2">The sequence shown here is derived from an EMBL/GenBank/DDBJ whole genome shotgun (WGS) entry which is preliminary data.</text>
</comment>
<evidence type="ECO:0000313" key="3">
    <source>
        <dbReference type="Proteomes" id="UP001162060"/>
    </source>
</evidence>
<proteinExistence type="predicted"/>
<name>A0AAV1V1T9_9STRA</name>
<accession>A0AAV1V1T9</accession>
<dbReference type="Proteomes" id="UP001162060">
    <property type="component" value="Unassembled WGS sequence"/>
</dbReference>
<dbReference type="EMBL" id="CAKLBY020000259">
    <property type="protein sequence ID" value="CAK7940869.1"/>
    <property type="molecule type" value="Genomic_DNA"/>
</dbReference>
<feature type="compositionally biased region" description="Polar residues" evidence="1">
    <location>
        <begin position="1"/>
        <end position="20"/>
    </location>
</feature>
<organism evidence="2 3">
    <name type="scientific">Peronospora matthiolae</name>
    <dbReference type="NCBI Taxonomy" id="2874970"/>
    <lineage>
        <taxon>Eukaryota</taxon>
        <taxon>Sar</taxon>
        <taxon>Stramenopiles</taxon>
        <taxon>Oomycota</taxon>
        <taxon>Peronosporomycetes</taxon>
        <taxon>Peronosporales</taxon>
        <taxon>Peronosporaceae</taxon>
        <taxon>Peronospora</taxon>
    </lineage>
</organism>